<organism evidence="6 7">
    <name type="scientific">Senna tora</name>
    <dbReference type="NCBI Taxonomy" id="362788"/>
    <lineage>
        <taxon>Eukaryota</taxon>
        <taxon>Viridiplantae</taxon>
        <taxon>Streptophyta</taxon>
        <taxon>Embryophyta</taxon>
        <taxon>Tracheophyta</taxon>
        <taxon>Spermatophyta</taxon>
        <taxon>Magnoliopsida</taxon>
        <taxon>eudicotyledons</taxon>
        <taxon>Gunneridae</taxon>
        <taxon>Pentapetalae</taxon>
        <taxon>rosids</taxon>
        <taxon>fabids</taxon>
        <taxon>Fabales</taxon>
        <taxon>Fabaceae</taxon>
        <taxon>Caesalpinioideae</taxon>
        <taxon>Cassia clade</taxon>
        <taxon>Senna</taxon>
    </lineage>
</organism>
<dbReference type="FunFam" id="3.40.50.720:FF:000312">
    <property type="entry name" value="(+)-neomenthol dehydrogenase"/>
    <property type="match status" value="1"/>
</dbReference>
<keyword evidence="7" id="KW-1185">Reference proteome</keyword>
<dbReference type="OrthoDB" id="1933717at2759"/>
<feature type="region of interest" description="Disordered" evidence="5">
    <location>
        <begin position="1"/>
        <end position="26"/>
    </location>
</feature>
<comment type="similarity">
    <text evidence="1 4">Belongs to the short-chain dehydrogenases/reductases (SDR) family.</text>
</comment>
<gene>
    <name evidence="6" type="ORF">G2W53_036391</name>
</gene>
<dbReference type="InterPro" id="IPR036291">
    <property type="entry name" value="NAD(P)-bd_dom_sf"/>
</dbReference>
<dbReference type="Proteomes" id="UP000634136">
    <property type="component" value="Unassembled WGS sequence"/>
</dbReference>
<comment type="caution">
    <text evidence="6">The sequence shown here is derived from an EMBL/GenBank/DDBJ whole genome shotgun (WGS) entry which is preliminary data.</text>
</comment>
<evidence type="ECO:0000313" key="6">
    <source>
        <dbReference type="EMBL" id="KAF7809648.1"/>
    </source>
</evidence>
<evidence type="ECO:0000256" key="3">
    <source>
        <dbReference type="ARBA" id="ARBA00023002"/>
    </source>
</evidence>
<dbReference type="PRINTS" id="PR00080">
    <property type="entry name" value="SDRFAMILY"/>
</dbReference>
<proteinExistence type="inferred from homology"/>
<dbReference type="PRINTS" id="PR00081">
    <property type="entry name" value="GDHRDH"/>
</dbReference>
<reference evidence="6" key="1">
    <citation type="submission" date="2020-09" db="EMBL/GenBank/DDBJ databases">
        <title>Genome-Enabled Discovery of Anthraquinone Biosynthesis in Senna tora.</title>
        <authorList>
            <person name="Kang S.-H."/>
            <person name="Pandey R.P."/>
            <person name="Lee C.-M."/>
            <person name="Sim J.-S."/>
            <person name="Jeong J.-T."/>
            <person name="Choi B.-S."/>
            <person name="Jung M."/>
            <person name="Ginzburg D."/>
            <person name="Zhao K."/>
            <person name="Won S.Y."/>
            <person name="Oh T.-J."/>
            <person name="Yu Y."/>
            <person name="Kim N.-H."/>
            <person name="Lee O.R."/>
            <person name="Lee T.-H."/>
            <person name="Bashyal P."/>
            <person name="Kim T.-S."/>
            <person name="Lee W.-H."/>
            <person name="Kawkins C."/>
            <person name="Kim C.-K."/>
            <person name="Kim J.S."/>
            <person name="Ahn B.O."/>
            <person name="Rhee S.Y."/>
            <person name="Sohng J.K."/>
        </authorList>
    </citation>
    <scope>NUCLEOTIDE SEQUENCE</scope>
    <source>
        <tissue evidence="6">Leaf</tissue>
    </source>
</reference>
<feature type="compositionally biased region" description="Basic residues" evidence="5">
    <location>
        <begin position="1"/>
        <end position="13"/>
    </location>
</feature>
<keyword evidence="2" id="KW-0521">NADP</keyword>
<dbReference type="AlphaFoldDB" id="A0A834SSI3"/>
<dbReference type="PANTHER" id="PTHR43490:SF91">
    <property type="entry name" value="NAD(P)-BINDING ROSSMANN-FOLD PROTEIN"/>
    <property type="match status" value="1"/>
</dbReference>
<dbReference type="Pfam" id="PF00106">
    <property type="entry name" value="adh_short"/>
    <property type="match status" value="1"/>
</dbReference>
<sequence length="343" mass="37920">MGKKNMLTKRKNRGGREETDQGEDGQLETILDLRDPVEERREVVGKATVTVDLSWRRRIAVVSGSNKGIGLETVKQLVSTGVKIVLTARDEKKGLEALESLRELGFSDEFVVFHQLDVADAASVTSLAHFIKSQFGKLDILVNNAGVNGVIIGVKMNLQALSEDERKRAISETYELCEECFEINYYGAKRTVEALLPLLQLSDSPTIVNVSSLAGTLQILSNEWAKGVLSDVEKLTEESINEVVTEFLKDFKEGSHERKGWPKTIAAYKVSKVVMNAYTRILAMMYPKICINCVCPGYVRTDITSNTGFSTVEEGASKVVKLALLPNGSPSGFFYSENEISHF</sequence>
<name>A0A834SSI3_9FABA</name>
<dbReference type="SUPFAM" id="SSF51735">
    <property type="entry name" value="NAD(P)-binding Rossmann-fold domains"/>
    <property type="match status" value="1"/>
</dbReference>
<dbReference type="GO" id="GO:0016020">
    <property type="term" value="C:membrane"/>
    <property type="evidence" value="ECO:0007669"/>
    <property type="project" value="TreeGrafter"/>
</dbReference>
<accession>A0A834SSI3</accession>
<dbReference type="GO" id="GO:0016491">
    <property type="term" value="F:oxidoreductase activity"/>
    <property type="evidence" value="ECO:0007669"/>
    <property type="project" value="UniProtKB-KW"/>
</dbReference>
<evidence type="ECO:0000256" key="2">
    <source>
        <dbReference type="ARBA" id="ARBA00022857"/>
    </source>
</evidence>
<keyword evidence="3" id="KW-0560">Oxidoreductase</keyword>
<dbReference type="PANTHER" id="PTHR43490">
    <property type="entry name" value="(+)-NEOMENTHOL DEHYDROGENASE"/>
    <property type="match status" value="1"/>
</dbReference>
<evidence type="ECO:0000313" key="7">
    <source>
        <dbReference type="Proteomes" id="UP000634136"/>
    </source>
</evidence>
<dbReference type="InterPro" id="IPR002347">
    <property type="entry name" value="SDR_fam"/>
</dbReference>
<evidence type="ECO:0000256" key="5">
    <source>
        <dbReference type="SAM" id="MobiDB-lite"/>
    </source>
</evidence>
<protein>
    <submittedName>
        <fullName evidence="6">(+)-neomenthol dehydrogenase-like</fullName>
    </submittedName>
</protein>
<dbReference type="Gene3D" id="3.40.50.720">
    <property type="entry name" value="NAD(P)-binding Rossmann-like Domain"/>
    <property type="match status" value="1"/>
</dbReference>
<evidence type="ECO:0000256" key="1">
    <source>
        <dbReference type="ARBA" id="ARBA00006484"/>
    </source>
</evidence>
<dbReference type="EMBL" id="JAAIUW010000011">
    <property type="protein sequence ID" value="KAF7809648.1"/>
    <property type="molecule type" value="Genomic_DNA"/>
</dbReference>
<evidence type="ECO:0000256" key="4">
    <source>
        <dbReference type="RuleBase" id="RU000363"/>
    </source>
</evidence>